<evidence type="ECO:0000313" key="1">
    <source>
        <dbReference type="EMBL" id="OMF50514.1"/>
    </source>
</evidence>
<dbReference type="GO" id="GO:0005829">
    <property type="term" value="C:cytosol"/>
    <property type="evidence" value="ECO:0007669"/>
    <property type="project" value="TreeGrafter"/>
</dbReference>
<organism evidence="1 2">
    <name type="scientific">Paenibacillus rhizosphaerae</name>
    <dbReference type="NCBI Taxonomy" id="297318"/>
    <lineage>
        <taxon>Bacteria</taxon>
        <taxon>Bacillati</taxon>
        <taxon>Bacillota</taxon>
        <taxon>Bacilli</taxon>
        <taxon>Bacillales</taxon>
        <taxon>Paenibacillaceae</taxon>
        <taxon>Paenibacillus</taxon>
    </lineage>
</organism>
<dbReference type="Proteomes" id="UP000187172">
    <property type="component" value="Unassembled WGS sequence"/>
</dbReference>
<dbReference type="AlphaFoldDB" id="A0A1R1EFA0"/>
<gene>
    <name evidence="1" type="ORF">BK138_26250</name>
</gene>
<dbReference type="InterPro" id="IPR000944">
    <property type="entry name" value="Tscrpt_reg_Rrf2"/>
</dbReference>
<accession>A0A1R1EFA0</accession>
<dbReference type="InterPro" id="IPR036390">
    <property type="entry name" value="WH_DNA-bd_sf"/>
</dbReference>
<dbReference type="Pfam" id="PF02082">
    <property type="entry name" value="Rrf2"/>
    <property type="match status" value="1"/>
</dbReference>
<reference evidence="1 2" key="1">
    <citation type="submission" date="2016-11" db="EMBL/GenBank/DDBJ databases">
        <title>Paenibacillus species isolates.</title>
        <authorList>
            <person name="Beno S.M."/>
        </authorList>
    </citation>
    <scope>NUCLEOTIDE SEQUENCE [LARGE SCALE GENOMIC DNA]</scope>
    <source>
        <strain evidence="1 2">FSL R5-0378</strain>
    </source>
</reference>
<evidence type="ECO:0000313" key="2">
    <source>
        <dbReference type="Proteomes" id="UP000187172"/>
    </source>
</evidence>
<dbReference type="InterPro" id="IPR036388">
    <property type="entry name" value="WH-like_DNA-bd_sf"/>
</dbReference>
<protein>
    <recommendedName>
        <fullName evidence="3">Transcriptional regulator</fullName>
    </recommendedName>
</protein>
<dbReference type="STRING" id="297318.BK138_26250"/>
<name>A0A1R1EFA0_9BACL</name>
<dbReference type="GO" id="GO:0003700">
    <property type="term" value="F:DNA-binding transcription factor activity"/>
    <property type="evidence" value="ECO:0007669"/>
    <property type="project" value="TreeGrafter"/>
</dbReference>
<dbReference type="Gene3D" id="1.10.10.10">
    <property type="entry name" value="Winged helix-like DNA-binding domain superfamily/Winged helix DNA-binding domain"/>
    <property type="match status" value="1"/>
</dbReference>
<dbReference type="PROSITE" id="PS51197">
    <property type="entry name" value="HTH_RRF2_2"/>
    <property type="match status" value="1"/>
</dbReference>
<dbReference type="SUPFAM" id="SSF46785">
    <property type="entry name" value="Winged helix' DNA-binding domain"/>
    <property type="match status" value="1"/>
</dbReference>
<dbReference type="PANTHER" id="PTHR33221:SF15">
    <property type="entry name" value="HTH-TYPE TRANSCRIPTIONAL REGULATOR YWGB-RELATED"/>
    <property type="match status" value="1"/>
</dbReference>
<comment type="caution">
    <text evidence="1">The sequence shown here is derived from an EMBL/GenBank/DDBJ whole genome shotgun (WGS) entry which is preliminary data.</text>
</comment>
<dbReference type="EMBL" id="MRTP01000010">
    <property type="protein sequence ID" value="OMF50514.1"/>
    <property type="molecule type" value="Genomic_DNA"/>
</dbReference>
<keyword evidence="2" id="KW-1185">Reference proteome</keyword>
<dbReference type="RefSeq" id="WP_076173802.1">
    <property type="nucleotide sequence ID" value="NZ_MRTP01000010.1"/>
</dbReference>
<sequence>MGNRSQQFSVAVHILCFLEFNKNGRTTSELLAMSVNANPAVIRRIMRKLTKAGLITSTLGTNAAISLAKKADQITLLDVYRATMEDNQEIFMIHRDTNPTCPVGSKMPYLLDGVYTKVQTTMENELSGITIDSMVKSGIVEIES</sequence>
<evidence type="ECO:0008006" key="3">
    <source>
        <dbReference type="Google" id="ProtNLM"/>
    </source>
</evidence>
<dbReference type="PANTHER" id="PTHR33221">
    <property type="entry name" value="WINGED HELIX-TURN-HELIX TRANSCRIPTIONAL REGULATOR, RRF2 FAMILY"/>
    <property type="match status" value="1"/>
</dbReference>
<proteinExistence type="predicted"/>